<sequence>MAERSSSLVSASSEALAVNVPLLGHEDSSFPHPRPPFASVNGEQSPRGSFVEASPTRSSSGMFLATKNEAYIEDERSAPAASASSRRRPLLTILAALLILVVVVLAVIIPVYFTVIRPRHDKSTLVGTSPSSNPSNGPTAASGSPGAKPTPAAAEAITGGDGSTIKASDGSTFTYSNKFGGVWWSDPNDPYNNNAYPNSWTPPLNQSWDYGKNRINGVNLGGWFVLEPFITPALYQKYPGAVDEWTLSTLMAADTANGGLSQLETHYQTFITEQDIAQIAGAGLNWVRIPIPFWAIDTWGNEPFLAKTSWKYIVQAIQWCRKYGIRVNLDLHTIPGSQNGFNHSGKVGAVNFLNGVMGMANAQRTLNYIRIIAEFISQPEYRDVVPMFGIINEALIGTIGVTELRSFYVEVYNMIRGITGVGAGNGPFISIHDAFQPLPNWADFMRGADRIALDSHPYFAFDNSPATQPIDTGTGAGAGGVWPGNACNRWMTNLICLDSRNAFGVTYAGEFSNGFNDCGLFLKGVPGSHTYGGDCSLWQDASTWDDGTKAGILAFASASMDALRDWFFWTWKVANSTAGHVESPLWSYSLGLQGGWMPTDPRSVIGFCGPSTGPTFDGSFDSWMTGGAGAGTIAPDQTTQYPWPPVTLETAGAPVTELPVYTSTGSIATLPAPTFTNAEGNAIATSVDGWFNTNDNAPGPTPIAGCSYPDPWNAVDVPVPTGCTGDANAAVPAAITPPPTRRSL</sequence>
<organism evidence="19 20">
    <name type="scientific">Gymnopilus dilepis</name>
    <dbReference type="NCBI Taxonomy" id="231916"/>
    <lineage>
        <taxon>Eukaryota</taxon>
        <taxon>Fungi</taxon>
        <taxon>Dikarya</taxon>
        <taxon>Basidiomycota</taxon>
        <taxon>Agaricomycotina</taxon>
        <taxon>Agaricomycetes</taxon>
        <taxon>Agaricomycetidae</taxon>
        <taxon>Agaricales</taxon>
        <taxon>Agaricineae</taxon>
        <taxon>Hymenogastraceae</taxon>
        <taxon>Gymnopilus</taxon>
    </lineage>
</organism>
<evidence type="ECO:0000256" key="6">
    <source>
        <dbReference type="ARBA" id="ARBA00022968"/>
    </source>
</evidence>
<evidence type="ECO:0000256" key="13">
    <source>
        <dbReference type="ARBA" id="ARBA00037126"/>
    </source>
</evidence>
<comment type="catalytic activity">
    <reaction evidence="12">
        <text>Successive hydrolysis of beta-D-glucose units from the non-reducing ends of (1-&gt;3)-beta-D-glucans, releasing alpha-glucose.</text>
        <dbReference type="EC" id="3.2.1.58"/>
    </reaction>
</comment>
<dbReference type="PANTHER" id="PTHR31297:SF34">
    <property type="entry name" value="GLUCAN 1,3-BETA-GLUCOSIDASE 2"/>
    <property type="match status" value="1"/>
</dbReference>
<dbReference type="STRING" id="231916.A0A409Y3Y6"/>
<feature type="compositionally biased region" description="Low complexity" evidence="16">
    <location>
        <begin position="127"/>
        <end position="142"/>
    </location>
</feature>
<comment type="subcellular location">
    <subcellularLocation>
        <location evidence="1">Cell membrane</location>
        <topology evidence="1">Single-pass type II membrane protein</topology>
    </subcellularLocation>
</comment>
<dbReference type="FunCoup" id="A0A409Y3Y6">
    <property type="interactions" value="22"/>
</dbReference>
<keyword evidence="11" id="KW-0961">Cell wall biogenesis/degradation</keyword>
<dbReference type="AlphaFoldDB" id="A0A409Y3Y6"/>
<keyword evidence="3" id="KW-1003">Cell membrane</keyword>
<dbReference type="InParanoid" id="A0A409Y3Y6"/>
<dbReference type="Gene3D" id="3.20.20.80">
    <property type="entry name" value="Glycosidases"/>
    <property type="match status" value="1"/>
</dbReference>
<dbReference type="OrthoDB" id="62120at2759"/>
<feature type="domain" description="Glycoside hydrolase family 5" evidence="18">
    <location>
        <begin position="254"/>
        <end position="418"/>
    </location>
</feature>
<evidence type="ECO:0000256" key="4">
    <source>
        <dbReference type="ARBA" id="ARBA00022692"/>
    </source>
</evidence>
<keyword evidence="10" id="KW-0326">Glycosidase</keyword>
<dbReference type="InterPro" id="IPR017853">
    <property type="entry name" value="GH"/>
</dbReference>
<feature type="region of interest" description="Disordered" evidence="16">
    <location>
        <begin position="27"/>
        <end position="58"/>
    </location>
</feature>
<keyword evidence="20" id="KW-1185">Reference proteome</keyword>
<evidence type="ECO:0000256" key="1">
    <source>
        <dbReference type="ARBA" id="ARBA00004401"/>
    </source>
</evidence>
<comment type="caution">
    <text evidence="19">The sequence shown here is derived from an EMBL/GenBank/DDBJ whole genome shotgun (WGS) entry which is preliminary data.</text>
</comment>
<evidence type="ECO:0000256" key="16">
    <source>
        <dbReference type="SAM" id="MobiDB-lite"/>
    </source>
</evidence>
<dbReference type="GO" id="GO:0009251">
    <property type="term" value="P:glucan catabolic process"/>
    <property type="evidence" value="ECO:0007669"/>
    <property type="project" value="TreeGrafter"/>
</dbReference>
<dbReference type="GO" id="GO:0004338">
    <property type="term" value="F:glucan exo-1,3-beta-glucosidase activity"/>
    <property type="evidence" value="ECO:0007669"/>
    <property type="project" value="UniProtKB-EC"/>
</dbReference>
<dbReference type="InterPro" id="IPR050386">
    <property type="entry name" value="Glycosyl_hydrolase_5"/>
</dbReference>
<evidence type="ECO:0000256" key="5">
    <source>
        <dbReference type="ARBA" id="ARBA00022801"/>
    </source>
</evidence>
<keyword evidence="4 17" id="KW-0812">Transmembrane</keyword>
<feature type="region of interest" description="Disordered" evidence="16">
    <location>
        <begin position="124"/>
        <end position="165"/>
    </location>
</feature>
<proteinExistence type="inferred from homology"/>
<evidence type="ECO:0000256" key="14">
    <source>
        <dbReference type="ARBA" id="ARBA00038929"/>
    </source>
</evidence>
<comment type="similarity">
    <text evidence="2">Belongs to the glycosyl hydrolase 5 (cellulase A) family.</text>
</comment>
<keyword evidence="6" id="KW-0735">Signal-anchor</keyword>
<dbReference type="EMBL" id="NHYE01001207">
    <property type="protein sequence ID" value="PPQ97725.1"/>
    <property type="molecule type" value="Genomic_DNA"/>
</dbReference>
<gene>
    <name evidence="19" type="ORF">CVT26_001915</name>
</gene>
<evidence type="ECO:0000256" key="8">
    <source>
        <dbReference type="ARBA" id="ARBA00023136"/>
    </source>
</evidence>
<comment type="function">
    <text evidence="13">Glucosidase involved in the degradation of cellulosic biomass. Active on lichenan.</text>
</comment>
<evidence type="ECO:0000313" key="19">
    <source>
        <dbReference type="EMBL" id="PPQ97725.1"/>
    </source>
</evidence>
<evidence type="ECO:0000313" key="20">
    <source>
        <dbReference type="Proteomes" id="UP000284706"/>
    </source>
</evidence>
<dbReference type="GO" id="GO:0005576">
    <property type="term" value="C:extracellular region"/>
    <property type="evidence" value="ECO:0007669"/>
    <property type="project" value="TreeGrafter"/>
</dbReference>
<dbReference type="GO" id="GO:0005886">
    <property type="term" value="C:plasma membrane"/>
    <property type="evidence" value="ECO:0007669"/>
    <property type="project" value="UniProtKB-SubCell"/>
</dbReference>
<keyword evidence="8 17" id="KW-0472">Membrane</keyword>
<dbReference type="GO" id="GO:0009986">
    <property type="term" value="C:cell surface"/>
    <property type="evidence" value="ECO:0007669"/>
    <property type="project" value="TreeGrafter"/>
</dbReference>
<evidence type="ECO:0000256" key="17">
    <source>
        <dbReference type="SAM" id="Phobius"/>
    </source>
</evidence>
<evidence type="ECO:0000256" key="2">
    <source>
        <dbReference type="ARBA" id="ARBA00005641"/>
    </source>
</evidence>
<evidence type="ECO:0000256" key="9">
    <source>
        <dbReference type="ARBA" id="ARBA00023180"/>
    </source>
</evidence>
<protein>
    <recommendedName>
        <fullName evidence="14">glucan 1,3-beta-glucosidase</fullName>
        <ecNumber evidence="14">3.2.1.58</ecNumber>
    </recommendedName>
    <alternativeName>
        <fullName evidence="15">Exo-1,3-beta-glucanase D</fullName>
    </alternativeName>
</protein>
<dbReference type="SUPFAM" id="SSF51445">
    <property type="entry name" value="(Trans)glycosidases"/>
    <property type="match status" value="1"/>
</dbReference>
<evidence type="ECO:0000256" key="7">
    <source>
        <dbReference type="ARBA" id="ARBA00022989"/>
    </source>
</evidence>
<reference evidence="19 20" key="1">
    <citation type="journal article" date="2018" name="Evol. Lett.">
        <title>Horizontal gene cluster transfer increased hallucinogenic mushroom diversity.</title>
        <authorList>
            <person name="Reynolds H.T."/>
            <person name="Vijayakumar V."/>
            <person name="Gluck-Thaler E."/>
            <person name="Korotkin H.B."/>
            <person name="Matheny P.B."/>
            <person name="Slot J.C."/>
        </authorList>
    </citation>
    <scope>NUCLEOTIDE SEQUENCE [LARGE SCALE GENOMIC DNA]</scope>
    <source>
        <strain evidence="19 20">SRW20</strain>
    </source>
</reference>
<evidence type="ECO:0000259" key="18">
    <source>
        <dbReference type="Pfam" id="PF00150"/>
    </source>
</evidence>
<evidence type="ECO:0000256" key="10">
    <source>
        <dbReference type="ARBA" id="ARBA00023295"/>
    </source>
</evidence>
<dbReference type="EC" id="3.2.1.58" evidence="14"/>
<evidence type="ECO:0000256" key="12">
    <source>
        <dbReference type="ARBA" id="ARBA00036824"/>
    </source>
</evidence>
<keyword evidence="7 17" id="KW-1133">Transmembrane helix</keyword>
<dbReference type="Proteomes" id="UP000284706">
    <property type="component" value="Unassembled WGS sequence"/>
</dbReference>
<accession>A0A409Y3Y6</accession>
<evidence type="ECO:0000256" key="15">
    <source>
        <dbReference type="ARBA" id="ARBA00041260"/>
    </source>
</evidence>
<dbReference type="PANTHER" id="PTHR31297">
    <property type="entry name" value="GLUCAN ENDO-1,6-BETA-GLUCOSIDASE B"/>
    <property type="match status" value="1"/>
</dbReference>
<keyword evidence="5" id="KW-0378">Hydrolase</keyword>
<keyword evidence="9" id="KW-0325">Glycoprotein</keyword>
<dbReference type="Pfam" id="PF00150">
    <property type="entry name" value="Cellulase"/>
    <property type="match status" value="1"/>
</dbReference>
<evidence type="ECO:0000256" key="11">
    <source>
        <dbReference type="ARBA" id="ARBA00023316"/>
    </source>
</evidence>
<dbReference type="InterPro" id="IPR001547">
    <property type="entry name" value="Glyco_hydro_5"/>
</dbReference>
<dbReference type="GO" id="GO:0071555">
    <property type="term" value="P:cell wall organization"/>
    <property type="evidence" value="ECO:0007669"/>
    <property type="project" value="UniProtKB-KW"/>
</dbReference>
<evidence type="ECO:0000256" key="3">
    <source>
        <dbReference type="ARBA" id="ARBA00022475"/>
    </source>
</evidence>
<name>A0A409Y3Y6_9AGAR</name>
<feature type="transmembrane region" description="Helical" evidence="17">
    <location>
        <begin position="90"/>
        <end position="113"/>
    </location>
</feature>